<keyword evidence="4" id="KW-1185">Reference proteome</keyword>
<protein>
    <submittedName>
        <fullName evidence="3">Thiol-disulfide oxidoreductase</fullName>
    </submittedName>
</protein>
<proteinExistence type="predicted"/>
<dbReference type="InterPro" id="IPR013766">
    <property type="entry name" value="Thioredoxin_domain"/>
</dbReference>
<dbReference type="PANTHER" id="PTHR42852:SF18">
    <property type="entry name" value="CHROMOSOME UNDETERMINED SCAFFOLD_47, WHOLE GENOME SHOTGUN SEQUENCE"/>
    <property type="match status" value="1"/>
</dbReference>
<dbReference type="RefSeq" id="WP_173235909.1">
    <property type="nucleotide sequence ID" value="NZ_AP022839.1"/>
</dbReference>
<dbReference type="KEGG" id="lant:TUM19329_03300"/>
<evidence type="ECO:0000313" key="4">
    <source>
        <dbReference type="Proteomes" id="UP000502894"/>
    </source>
</evidence>
<organism evidence="3 4">
    <name type="scientific">Legionella antarctica</name>
    <dbReference type="NCBI Taxonomy" id="2708020"/>
    <lineage>
        <taxon>Bacteria</taxon>
        <taxon>Pseudomonadati</taxon>
        <taxon>Pseudomonadota</taxon>
        <taxon>Gammaproteobacteria</taxon>
        <taxon>Legionellales</taxon>
        <taxon>Legionellaceae</taxon>
        <taxon>Legionella</taxon>
    </lineage>
</organism>
<dbReference type="Gene3D" id="3.40.30.10">
    <property type="entry name" value="Glutaredoxin"/>
    <property type="match status" value="1"/>
</dbReference>
<evidence type="ECO:0000313" key="3">
    <source>
        <dbReference type="EMBL" id="BCA93969.1"/>
    </source>
</evidence>
<keyword evidence="1" id="KW-0732">Signal</keyword>
<feature type="signal peptide" evidence="1">
    <location>
        <begin position="1"/>
        <end position="21"/>
    </location>
</feature>
<feature type="chain" id="PRO_5026332734" evidence="1">
    <location>
        <begin position="22"/>
        <end position="161"/>
    </location>
</feature>
<dbReference type="SUPFAM" id="SSF52833">
    <property type="entry name" value="Thioredoxin-like"/>
    <property type="match status" value="1"/>
</dbReference>
<name>A0A6F8T0K4_9GAMM</name>
<dbReference type="CDD" id="cd02966">
    <property type="entry name" value="TlpA_like_family"/>
    <property type="match status" value="1"/>
</dbReference>
<dbReference type="PANTHER" id="PTHR42852">
    <property type="entry name" value="THIOL:DISULFIDE INTERCHANGE PROTEIN DSBE"/>
    <property type="match status" value="1"/>
</dbReference>
<dbReference type="InterPro" id="IPR036249">
    <property type="entry name" value="Thioredoxin-like_sf"/>
</dbReference>
<dbReference type="GO" id="GO:0016209">
    <property type="term" value="F:antioxidant activity"/>
    <property type="evidence" value="ECO:0007669"/>
    <property type="project" value="InterPro"/>
</dbReference>
<evidence type="ECO:0000259" key="2">
    <source>
        <dbReference type="PROSITE" id="PS51352"/>
    </source>
</evidence>
<dbReference type="Proteomes" id="UP000502894">
    <property type="component" value="Chromosome"/>
</dbReference>
<reference evidence="3" key="1">
    <citation type="journal article" date="2020" name="Microbiol. Resour. Announc.">
        <title>Complete Genome Sequence of Novel Psychrotolerant Legionella Strain TUM19329, Isolated from Antarctic Lake Sediment.</title>
        <authorList>
            <person name="Shimada S."/>
            <person name="Nakai R."/>
            <person name="Aoki K."/>
            <person name="Shimoeda N."/>
            <person name="Ohno G."/>
            <person name="Miyazaki Y."/>
            <person name="Kudoh S."/>
            <person name="Imura S."/>
            <person name="Watanabe K."/>
            <person name="Ishii Y."/>
            <person name="Tateda K."/>
        </authorList>
    </citation>
    <scope>NUCLEOTIDE SEQUENCE [LARGE SCALE GENOMIC DNA]</scope>
    <source>
        <strain evidence="3">TUM19329</strain>
    </source>
</reference>
<dbReference type="InterPro" id="IPR000866">
    <property type="entry name" value="AhpC/TSA"/>
</dbReference>
<sequence>MRMIRKFLLSTLIFMASSSFSLTNVLFEDTHGQITPFSSLKGKWVFINYWAGWCQTCVDEIPEFNRFYQSHKKKQVALFAVNFDALSLREQKNLIKRHKINYPNLLKDPSNDLHLGDITGVPVTFIFNPKGQLVKTLYGGQTAETLEQVLAENAQQKPRIS</sequence>
<gene>
    <name evidence="3" type="primary">resA</name>
    <name evidence="3" type="ORF">TUM19329_03300</name>
</gene>
<dbReference type="AlphaFoldDB" id="A0A6F8T0K4"/>
<dbReference type="Pfam" id="PF00578">
    <property type="entry name" value="AhpC-TSA"/>
    <property type="match status" value="1"/>
</dbReference>
<dbReference type="EMBL" id="AP022839">
    <property type="protein sequence ID" value="BCA93969.1"/>
    <property type="molecule type" value="Genomic_DNA"/>
</dbReference>
<dbReference type="InterPro" id="IPR050553">
    <property type="entry name" value="Thioredoxin_ResA/DsbE_sf"/>
</dbReference>
<accession>A0A6F8T0K4</accession>
<evidence type="ECO:0000256" key="1">
    <source>
        <dbReference type="SAM" id="SignalP"/>
    </source>
</evidence>
<dbReference type="GO" id="GO:0016491">
    <property type="term" value="F:oxidoreductase activity"/>
    <property type="evidence" value="ECO:0007669"/>
    <property type="project" value="InterPro"/>
</dbReference>
<dbReference type="PROSITE" id="PS51352">
    <property type="entry name" value="THIOREDOXIN_2"/>
    <property type="match status" value="1"/>
</dbReference>
<feature type="domain" description="Thioredoxin" evidence="2">
    <location>
        <begin position="16"/>
        <end position="155"/>
    </location>
</feature>